<protein>
    <submittedName>
        <fullName evidence="2">Uncharacterized protein</fullName>
    </submittedName>
</protein>
<reference evidence="2" key="1">
    <citation type="journal article" date="2023" name="Science">
        <title>Elucidation of the pathway for biosynthesis of saponin adjuvants from the soapbark tree.</title>
        <authorList>
            <person name="Reed J."/>
            <person name="Orme A."/>
            <person name="El-Demerdash A."/>
            <person name="Owen C."/>
            <person name="Martin L.B.B."/>
            <person name="Misra R.C."/>
            <person name="Kikuchi S."/>
            <person name="Rejzek M."/>
            <person name="Martin A.C."/>
            <person name="Harkess A."/>
            <person name="Leebens-Mack J."/>
            <person name="Louveau T."/>
            <person name="Stephenson M.J."/>
            <person name="Osbourn A."/>
        </authorList>
    </citation>
    <scope>NUCLEOTIDE SEQUENCE</scope>
    <source>
        <strain evidence="2">S10</strain>
    </source>
</reference>
<comment type="caution">
    <text evidence="2">The sequence shown here is derived from an EMBL/GenBank/DDBJ whole genome shotgun (WGS) entry which is preliminary data.</text>
</comment>
<keyword evidence="1" id="KW-0472">Membrane</keyword>
<keyword evidence="1" id="KW-1133">Transmembrane helix</keyword>
<evidence type="ECO:0000313" key="3">
    <source>
        <dbReference type="Proteomes" id="UP001163823"/>
    </source>
</evidence>
<proteinExistence type="predicted"/>
<name>A0AAD7PBJ1_QUISA</name>
<evidence type="ECO:0000256" key="1">
    <source>
        <dbReference type="SAM" id="Phobius"/>
    </source>
</evidence>
<sequence>MLASPSEFFVCVQRPLTGNGGSSKLWVVVGCNHLGLKVRDFSEVFAFGIPIVMKFHEFYVVLFILIV</sequence>
<evidence type="ECO:0000313" key="2">
    <source>
        <dbReference type="EMBL" id="KAJ7949528.1"/>
    </source>
</evidence>
<keyword evidence="3" id="KW-1185">Reference proteome</keyword>
<dbReference type="KEGG" id="qsa:O6P43_029856"/>
<gene>
    <name evidence="2" type="ORF">O6P43_029856</name>
</gene>
<accession>A0AAD7PBJ1</accession>
<keyword evidence="1" id="KW-0812">Transmembrane</keyword>
<organism evidence="2 3">
    <name type="scientific">Quillaja saponaria</name>
    <name type="common">Soap bark tree</name>
    <dbReference type="NCBI Taxonomy" id="32244"/>
    <lineage>
        <taxon>Eukaryota</taxon>
        <taxon>Viridiplantae</taxon>
        <taxon>Streptophyta</taxon>
        <taxon>Embryophyta</taxon>
        <taxon>Tracheophyta</taxon>
        <taxon>Spermatophyta</taxon>
        <taxon>Magnoliopsida</taxon>
        <taxon>eudicotyledons</taxon>
        <taxon>Gunneridae</taxon>
        <taxon>Pentapetalae</taxon>
        <taxon>rosids</taxon>
        <taxon>fabids</taxon>
        <taxon>Fabales</taxon>
        <taxon>Quillajaceae</taxon>
        <taxon>Quillaja</taxon>
    </lineage>
</organism>
<feature type="transmembrane region" description="Helical" evidence="1">
    <location>
        <begin position="44"/>
        <end position="66"/>
    </location>
</feature>
<dbReference type="Proteomes" id="UP001163823">
    <property type="component" value="Chromosome 12"/>
</dbReference>
<dbReference type="AlphaFoldDB" id="A0AAD7PBJ1"/>
<dbReference type="EMBL" id="JARAOO010000012">
    <property type="protein sequence ID" value="KAJ7949528.1"/>
    <property type="molecule type" value="Genomic_DNA"/>
</dbReference>